<comment type="caution">
    <text evidence="1">The sequence shown here is derived from an EMBL/GenBank/DDBJ whole genome shotgun (WGS) entry which is preliminary data.</text>
</comment>
<sequence>MPMDNLDTGDLSILKRSQNHAGICYHDVVNGSIDEQGAGGVRFALTPGYHP</sequence>
<proteinExistence type="predicted"/>
<keyword evidence="2" id="KW-1185">Reference proteome</keyword>
<reference evidence="1 2" key="1">
    <citation type="submission" date="2019-02" db="EMBL/GenBank/DDBJ databases">
        <title>Deep-cultivation of Planctomycetes and their phenomic and genomic characterization uncovers novel biology.</title>
        <authorList>
            <person name="Wiegand S."/>
            <person name="Jogler M."/>
            <person name="Boedeker C."/>
            <person name="Pinto D."/>
            <person name="Vollmers J."/>
            <person name="Rivas-Marin E."/>
            <person name="Kohn T."/>
            <person name="Peeters S.H."/>
            <person name="Heuer A."/>
            <person name="Rast P."/>
            <person name="Oberbeckmann S."/>
            <person name="Bunk B."/>
            <person name="Jeske O."/>
            <person name="Meyerdierks A."/>
            <person name="Storesund J.E."/>
            <person name="Kallscheuer N."/>
            <person name="Luecker S."/>
            <person name="Lage O.M."/>
            <person name="Pohl T."/>
            <person name="Merkel B.J."/>
            <person name="Hornburger P."/>
            <person name="Mueller R.-W."/>
            <person name="Bruemmer F."/>
            <person name="Labrenz M."/>
            <person name="Spormann A.M."/>
            <person name="Op Den Camp H."/>
            <person name="Overmann J."/>
            <person name="Amann R."/>
            <person name="Jetten M.S.M."/>
            <person name="Mascher T."/>
            <person name="Medema M.H."/>
            <person name="Devos D.P."/>
            <person name="Kaster A.-K."/>
            <person name="Ovreas L."/>
            <person name="Rohde M."/>
            <person name="Galperin M.Y."/>
            <person name="Jogler C."/>
        </authorList>
    </citation>
    <scope>NUCLEOTIDE SEQUENCE [LARGE SCALE GENOMIC DNA]</scope>
    <source>
        <strain evidence="1 2">Poly41</strain>
    </source>
</reference>
<evidence type="ECO:0000313" key="2">
    <source>
        <dbReference type="Proteomes" id="UP000319143"/>
    </source>
</evidence>
<evidence type="ECO:0000313" key="1">
    <source>
        <dbReference type="EMBL" id="TWU37160.1"/>
    </source>
</evidence>
<dbReference type="EMBL" id="SJPV01000005">
    <property type="protein sequence ID" value="TWU37160.1"/>
    <property type="molecule type" value="Genomic_DNA"/>
</dbReference>
<protein>
    <submittedName>
        <fullName evidence="1">Uncharacterized protein</fullName>
    </submittedName>
</protein>
<gene>
    <name evidence="1" type="ORF">Poly41_32870</name>
</gene>
<name>A0A5C6DJZ6_9BACT</name>
<organism evidence="1 2">
    <name type="scientific">Novipirellula artificiosorum</name>
    <dbReference type="NCBI Taxonomy" id="2528016"/>
    <lineage>
        <taxon>Bacteria</taxon>
        <taxon>Pseudomonadati</taxon>
        <taxon>Planctomycetota</taxon>
        <taxon>Planctomycetia</taxon>
        <taxon>Pirellulales</taxon>
        <taxon>Pirellulaceae</taxon>
        <taxon>Novipirellula</taxon>
    </lineage>
</organism>
<dbReference type="Proteomes" id="UP000319143">
    <property type="component" value="Unassembled WGS sequence"/>
</dbReference>
<dbReference type="AlphaFoldDB" id="A0A5C6DJZ6"/>
<accession>A0A5C6DJZ6</accession>